<name>A0A226MIM5_CALSU</name>
<keyword evidence="4" id="KW-0328">Glycosyltransferase</keyword>
<dbReference type="SUPFAM" id="SSF53756">
    <property type="entry name" value="UDP-Glycosyltransferase/glycogen phosphorylase"/>
    <property type="match status" value="3"/>
</dbReference>
<evidence type="ECO:0000256" key="5">
    <source>
        <dbReference type="ARBA" id="ARBA00022679"/>
    </source>
</evidence>
<dbReference type="PANTHER" id="PTHR48043:SF161">
    <property type="entry name" value="UDP GLUCURONOSYLTRANSFERASE FAMILY 1 MEMBER A1"/>
    <property type="match status" value="1"/>
</dbReference>
<reference evidence="11 12" key="1">
    <citation type="submission" date="2016-07" db="EMBL/GenBank/DDBJ databases">
        <title>Disparate Historic Effective Population Sizes Predicted by Modern Levels of Genome Diversity for the Scaled Quail (Callipepla squamata) and the Northern Bobwhite (Colinus virginianus): Inferences from First and Second Generation Draft Genome Assemblies for Sympatric New World Quail.</title>
        <authorList>
            <person name="Oldeschulte D.L."/>
            <person name="Halley Y.A."/>
            <person name="Bhattarai E.K."/>
            <person name="Brashear W.A."/>
            <person name="Hill J."/>
            <person name="Metz R.P."/>
            <person name="Johnson C.D."/>
            <person name="Rollins D."/>
            <person name="Peterson M.J."/>
            <person name="Bickhart D.M."/>
            <person name="Decker J.E."/>
            <person name="Seabury C.M."/>
        </authorList>
    </citation>
    <scope>NUCLEOTIDE SEQUENCE [LARGE SCALE GENOMIC DNA]</scope>
    <source>
        <strain evidence="11 12">Texas</strain>
        <tissue evidence="11">Leg muscle</tissue>
    </source>
</reference>
<dbReference type="Gene3D" id="3.40.50.2000">
    <property type="entry name" value="Glycogen Phosphorylase B"/>
    <property type="match status" value="3"/>
</dbReference>
<dbReference type="STRING" id="9009.A0A226MIM5"/>
<proteinExistence type="inferred from homology"/>
<organism evidence="11 12">
    <name type="scientific">Callipepla squamata</name>
    <name type="common">Scaled quail</name>
    <dbReference type="NCBI Taxonomy" id="9009"/>
    <lineage>
        <taxon>Eukaryota</taxon>
        <taxon>Metazoa</taxon>
        <taxon>Chordata</taxon>
        <taxon>Craniata</taxon>
        <taxon>Vertebrata</taxon>
        <taxon>Euteleostomi</taxon>
        <taxon>Archelosauria</taxon>
        <taxon>Archosauria</taxon>
        <taxon>Dinosauria</taxon>
        <taxon>Saurischia</taxon>
        <taxon>Theropoda</taxon>
        <taxon>Coelurosauria</taxon>
        <taxon>Aves</taxon>
        <taxon>Neognathae</taxon>
        <taxon>Galloanserae</taxon>
        <taxon>Galliformes</taxon>
        <taxon>Odontophoridae</taxon>
        <taxon>Callipepla</taxon>
    </lineage>
</organism>
<keyword evidence="9" id="KW-0325">Glycoprotein</keyword>
<keyword evidence="8" id="KW-1133">Transmembrane helix</keyword>
<accession>A0A226MIM5</accession>
<sequence>MTLRLCYPLAACIFILFIPGLSEGEKLLVVPMVGSHWLSMKDVAHELAKKGHEVVVLKPEVSWQMGDKHGHAYSVKTYPVVTKFDELDNAFQLYVATHLKGLPFPLNVLALYNVSAHLLESFYRQCKELFSSTETLQYLNQSGFDAVLTDPFFMCGATVANYLSLPFVFFMRGLPCNLHFGAAQCPSPISYVPRTFSFNSDHMTFFQRVENALISLLEHYYCDGFYQAAIQFSSEVLQRDVSLIDLLDNASISLMRFDFVFEYPRPVMPNMVFIGGGKLLVVPMVGSHWLSMNEVVQKLAERGHEVVVLKPEVSWQMKEAEKHAYTVKTYPVSTKLEDLDSAFQLYVDTHLKSLPFPQNVLALYSISVDAFIILSRQCRDLFSSTETLQYLNQSGFDAVLTDPILMCGATVANYLSLPFVFFMRGFPCNLHYKAAQCPSPLSYIPRLFSFNSDHMTFFQRVENALISLLELFYCRGLYQEAVQFSSEVLQRDVSPLDLLNTASIWLLRFDFVFEYPRPVMPNMVFIGGGKLLVVPVVGSHWLSMKEVVQKLAERGHEVVVLKPEVSWQMKEAEKHAYTVKTYPVSTKFEELDSAFQRYFSTHLKGLPFPLNFLALYSISAEVFSIFYVQCRDLFSSTETLQYLNQSDFDAVLTDPVVMCGPLLANYLSLPFVFFMRGLPCNLHFGAAQCPSPISYVPRTFSFNSDHMTFFQRVENALISLLELFYCNGYYRAAVELSSEVLQRDVSLIDLLNNASISLMRFDFVFEYPRPVMPNMVFIGGINCAQKKPLPEIDIQYENWKSFVWLISNLSIAVRPLMIAANYKEITLMND</sequence>
<evidence type="ECO:0000313" key="12">
    <source>
        <dbReference type="Proteomes" id="UP000198323"/>
    </source>
</evidence>
<evidence type="ECO:0000313" key="11">
    <source>
        <dbReference type="EMBL" id="OXB55131.1"/>
    </source>
</evidence>
<dbReference type="AlphaFoldDB" id="A0A226MIM5"/>
<evidence type="ECO:0000256" key="10">
    <source>
        <dbReference type="SAM" id="SignalP"/>
    </source>
</evidence>
<dbReference type="GO" id="GO:0015020">
    <property type="term" value="F:glucuronosyltransferase activity"/>
    <property type="evidence" value="ECO:0007669"/>
    <property type="project" value="UniProtKB-EC"/>
</dbReference>
<evidence type="ECO:0000256" key="8">
    <source>
        <dbReference type="ARBA" id="ARBA00022989"/>
    </source>
</evidence>
<dbReference type="InterPro" id="IPR050271">
    <property type="entry name" value="UDP-glycosyltransferase"/>
</dbReference>
<dbReference type="EMBL" id="MCFN01000793">
    <property type="protein sequence ID" value="OXB55131.1"/>
    <property type="molecule type" value="Genomic_DNA"/>
</dbReference>
<feature type="signal peptide" evidence="10">
    <location>
        <begin position="1"/>
        <end position="24"/>
    </location>
</feature>
<dbReference type="Pfam" id="PF00201">
    <property type="entry name" value="UDPGT"/>
    <property type="match status" value="3"/>
</dbReference>
<keyword evidence="5" id="KW-0808">Transferase</keyword>
<protein>
    <recommendedName>
        <fullName evidence="3">glucuronosyltransferase</fullName>
        <ecNumber evidence="3">2.4.1.17</ecNumber>
    </recommendedName>
</protein>
<comment type="similarity">
    <text evidence="2">Belongs to the UDP-glycosyltransferase family.</text>
</comment>
<dbReference type="PANTHER" id="PTHR48043">
    <property type="entry name" value="EG:EG0003.4 PROTEIN-RELATED"/>
    <property type="match status" value="1"/>
</dbReference>
<dbReference type="FunFam" id="3.40.50.2000:FF:000066">
    <property type="entry name" value="UDP-glucuronosyltransferase 1-1"/>
    <property type="match status" value="3"/>
</dbReference>
<feature type="chain" id="PRO_5012240326" description="glucuronosyltransferase" evidence="10">
    <location>
        <begin position="25"/>
        <end position="830"/>
    </location>
</feature>
<evidence type="ECO:0000256" key="2">
    <source>
        <dbReference type="ARBA" id="ARBA00009995"/>
    </source>
</evidence>
<evidence type="ECO:0000256" key="1">
    <source>
        <dbReference type="ARBA" id="ARBA00004167"/>
    </source>
</evidence>
<evidence type="ECO:0000256" key="7">
    <source>
        <dbReference type="ARBA" id="ARBA00022729"/>
    </source>
</evidence>
<keyword evidence="8" id="KW-0472">Membrane</keyword>
<dbReference type="Proteomes" id="UP000198323">
    <property type="component" value="Unassembled WGS sequence"/>
</dbReference>
<comment type="subcellular location">
    <subcellularLocation>
        <location evidence="1">Membrane</location>
        <topology evidence="1">Single-pass membrane protein</topology>
    </subcellularLocation>
</comment>
<gene>
    <name evidence="11" type="ORF">ASZ78_012560</name>
</gene>
<comment type="caution">
    <text evidence="11">The sequence shown here is derived from an EMBL/GenBank/DDBJ whole genome shotgun (WGS) entry which is preliminary data.</text>
</comment>
<evidence type="ECO:0000256" key="3">
    <source>
        <dbReference type="ARBA" id="ARBA00012544"/>
    </source>
</evidence>
<keyword evidence="12" id="KW-1185">Reference proteome</keyword>
<dbReference type="EC" id="2.4.1.17" evidence="3"/>
<keyword evidence="6" id="KW-0812">Transmembrane</keyword>
<evidence type="ECO:0000256" key="9">
    <source>
        <dbReference type="ARBA" id="ARBA00023180"/>
    </source>
</evidence>
<evidence type="ECO:0000256" key="6">
    <source>
        <dbReference type="ARBA" id="ARBA00022692"/>
    </source>
</evidence>
<keyword evidence="7 10" id="KW-0732">Signal</keyword>
<dbReference type="OrthoDB" id="5835829at2759"/>
<dbReference type="InterPro" id="IPR002213">
    <property type="entry name" value="UDP_glucos_trans"/>
</dbReference>
<dbReference type="GO" id="GO:0016020">
    <property type="term" value="C:membrane"/>
    <property type="evidence" value="ECO:0007669"/>
    <property type="project" value="UniProtKB-SubCell"/>
</dbReference>
<evidence type="ECO:0000256" key="4">
    <source>
        <dbReference type="ARBA" id="ARBA00022676"/>
    </source>
</evidence>